<evidence type="ECO:0000313" key="2">
    <source>
        <dbReference type="EMBL" id="KAK3868161.1"/>
    </source>
</evidence>
<keyword evidence="3" id="KW-1185">Reference proteome</keyword>
<dbReference type="Proteomes" id="UP001286313">
    <property type="component" value="Unassembled WGS sequence"/>
</dbReference>
<organism evidence="2 3">
    <name type="scientific">Petrolisthes cinctipes</name>
    <name type="common">Flat porcelain crab</name>
    <dbReference type="NCBI Taxonomy" id="88211"/>
    <lineage>
        <taxon>Eukaryota</taxon>
        <taxon>Metazoa</taxon>
        <taxon>Ecdysozoa</taxon>
        <taxon>Arthropoda</taxon>
        <taxon>Crustacea</taxon>
        <taxon>Multicrustacea</taxon>
        <taxon>Malacostraca</taxon>
        <taxon>Eumalacostraca</taxon>
        <taxon>Eucarida</taxon>
        <taxon>Decapoda</taxon>
        <taxon>Pleocyemata</taxon>
        <taxon>Anomura</taxon>
        <taxon>Galatheoidea</taxon>
        <taxon>Porcellanidae</taxon>
        <taxon>Petrolisthes</taxon>
    </lineage>
</organism>
<comment type="caution">
    <text evidence="2">The sequence shown here is derived from an EMBL/GenBank/DDBJ whole genome shotgun (WGS) entry which is preliminary data.</text>
</comment>
<feature type="region of interest" description="Disordered" evidence="1">
    <location>
        <begin position="1"/>
        <end position="43"/>
    </location>
</feature>
<dbReference type="AlphaFoldDB" id="A0AAE1K849"/>
<sequence length="105" mass="11363">MRRHSPSSLSYLSSSSSGDSPSPVRKSRKGKQATRRSAGRKDLRRIMADILPSLIPSFLPAPAQVPREPLVPEDAYRRLSSVLTDPPPSEPAVLSVQVLGEPHGP</sequence>
<name>A0AAE1K849_PETCI</name>
<proteinExistence type="predicted"/>
<evidence type="ECO:0000313" key="3">
    <source>
        <dbReference type="Proteomes" id="UP001286313"/>
    </source>
</evidence>
<feature type="compositionally biased region" description="Low complexity" evidence="1">
    <location>
        <begin position="1"/>
        <end position="23"/>
    </location>
</feature>
<feature type="compositionally biased region" description="Basic residues" evidence="1">
    <location>
        <begin position="25"/>
        <end position="38"/>
    </location>
</feature>
<gene>
    <name evidence="2" type="ORF">Pcinc_026421</name>
</gene>
<protein>
    <submittedName>
        <fullName evidence="2">Uncharacterized protein</fullName>
    </submittedName>
</protein>
<accession>A0AAE1K849</accession>
<reference evidence="2" key="1">
    <citation type="submission" date="2023-10" db="EMBL/GenBank/DDBJ databases">
        <title>Genome assemblies of two species of porcelain crab, Petrolisthes cinctipes and Petrolisthes manimaculis (Anomura: Porcellanidae).</title>
        <authorList>
            <person name="Angst P."/>
        </authorList>
    </citation>
    <scope>NUCLEOTIDE SEQUENCE</scope>
    <source>
        <strain evidence="2">PB745_01</strain>
        <tissue evidence="2">Gill</tissue>
    </source>
</reference>
<dbReference type="EMBL" id="JAWQEG010003069">
    <property type="protein sequence ID" value="KAK3868161.1"/>
    <property type="molecule type" value="Genomic_DNA"/>
</dbReference>
<evidence type="ECO:0000256" key="1">
    <source>
        <dbReference type="SAM" id="MobiDB-lite"/>
    </source>
</evidence>